<sequence length="258" mass="27192">MDQIVRLGELINAIKSRHPDGDPLEQLTDAVVLGEQLGEVADHLIGHFVDRARHAGASWTDIGRSMGVTKQAAQKRFVPKETSLAEDLRSYGRFTDRTRAVIVAAQGLAQSSGAGHIEPEHLVLGLLSVPECLAVRVMEALGAPPDTVRQAMGAFTPAGEASGDASATAPGAGPEGGAAEGPPFSAQSRKALELTLREALHLGHNYVGTEHVLLGVLSLGEGPAAHPVATVLEGLGVRKEAAEREIKERLARILRDRT</sequence>
<comment type="caution">
    <text evidence="4">The sequence shown here is derived from an EMBL/GenBank/DDBJ whole genome shotgun (WGS) entry which is preliminary data.</text>
</comment>
<dbReference type="PANTHER" id="PTHR47016:SF5">
    <property type="entry name" value="CLP DOMAIN SUPERFAMILY PROTEIN"/>
    <property type="match status" value="1"/>
</dbReference>
<accession>A0A7Y6M2C6</accession>
<dbReference type="GO" id="GO:0005524">
    <property type="term" value="F:ATP binding"/>
    <property type="evidence" value="ECO:0007669"/>
    <property type="project" value="UniProtKB-KW"/>
</dbReference>
<keyword evidence="1" id="KW-0677">Repeat</keyword>
<evidence type="ECO:0000313" key="4">
    <source>
        <dbReference type="EMBL" id="NUW31351.1"/>
    </source>
</evidence>
<dbReference type="GO" id="GO:0006508">
    <property type="term" value="P:proteolysis"/>
    <property type="evidence" value="ECO:0007669"/>
    <property type="project" value="UniProtKB-KW"/>
</dbReference>
<dbReference type="GO" id="GO:0008233">
    <property type="term" value="F:peptidase activity"/>
    <property type="evidence" value="ECO:0007669"/>
    <property type="project" value="UniProtKB-KW"/>
</dbReference>
<evidence type="ECO:0000256" key="1">
    <source>
        <dbReference type="PROSITE-ProRule" id="PRU01251"/>
    </source>
</evidence>
<keyword evidence="5" id="KW-1185">Reference proteome</keyword>
<keyword evidence="4" id="KW-0645">Protease</keyword>
<feature type="region of interest" description="Disordered" evidence="2">
    <location>
        <begin position="157"/>
        <end position="184"/>
    </location>
</feature>
<proteinExistence type="predicted"/>
<dbReference type="Gene3D" id="1.10.1780.10">
    <property type="entry name" value="Clp, N-terminal domain"/>
    <property type="match status" value="1"/>
</dbReference>
<keyword evidence="4" id="KW-0067">ATP-binding</keyword>
<protein>
    <submittedName>
        <fullName evidence="4">ATP-dependent Clp protease ATP-binding subunit</fullName>
    </submittedName>
</protein>
<feature type="domain" description="Clp R" evidence="3">
    <location>
        <begin position="91"/>
        <end position="256"/>
    </location>
</feature>
<gene>
    <name evidence="4" type="ORF">HTZ77_07925</name>
</gene>
<organism evidence="4 5">
    <name type="scientific">Nonomuraea montanisoli</name>
    <dbReference type="NCBI Taxonomy" id="2741721"/>
    <lineage>
        <taxon>Bacteria</taxon>
        <taxon>Bacillati</taxon>
        <taxon>Actinomycetota</taxon>
        <taxon>Actinomycetes</taxon>
        <taxon>Streptosporangiales</taxon>
        <taxon>Streptosporangiaceae</taxon>
        <taxon>Nonomuraea</taxon>
    </lineage>
</organism>
<dbReference type="EMBL" id="JABWGN010000003">
    <property type="protein sequence ID" value="NUW31351.1"/>
    <property type="molecule type" value="Genomic_DNA"/>
</dbReference>
<dbReference type="Proteomes" id="UP000586042">
    <property type="component" value="Unassembled WGS sequence"/>
</dbReference>
<dbReference type="AlphaFoldDB" id="A0A7Y6M2C6"/>
<dbReference type="RefSeq" id="WP_175588817.1">
    <property type="nucleotide sequence ID" value="NZ_JABWGN010000003.1"/>
</dbReference>
<reference evidence="4 5" key="1">
    <citation type="submission" date="2020-06" db="EMBL/GenBank/DDBJ databases">
        <title>Nonomuraea sp. SMC257, a novel actinomycete isolated from soil.</title>
        <authorList>
            <person name="Chanama M."/>
        </authorList>
    </citation>
    <scope>NUCLEOTIDE SEQUENCE [LARGE SCALE GENOMIC DNA]</scope>
    <source>
        <strain evidence="4 5">SMC257</strain>
    </source>
</reference>
<dbReference type="InterPro" id="IPR044217">
    <property type="entry name" value="CLPT1/2"/>
</dbReference>
<dbReference type="PANTHER" id="PTHR47016">
    <property type="entry name" value="ATP-DEPENDENT CLP PROTEASE ATP-BINDING SUBUNIT CLPT1, CHLOROPLASTIC"/>
    <property type="match status" value="1"/>
</dbReference>
<keyword evidence="4" id="KW-0378">Hydrolase</keyword>
<evidence type="ECO:0000259" key="3">
    <source>
        <dbReference type="PROSITE" id="PS51903"/>
    </source>
</evidence>
<name>A0A7Y6M2C6_9ACTN</name>
<dbReference type="InterPro" id="IPR004176">
    <property type="entry name" value="Clp_R_N"/>
</dbReference>
<dbReference type="InterPro" id="IPR036628">
    <property type="entry name" value="Clp_N_dom_sf"/>
</dbReference>
<keyword evidence="4" id="KW-0547">Nucleotide-binding</keyword>
<evidence type="ECO:0000256" key="2">
    <source>
        <dbReference type="SAM" id="MobiDB-lite"/>
    </source>
</evidence>
<dbReference type="Pfam" id="PF02861">
    <property type="entry name" value="Clp_N"/>
    <property type="match status" value="1"/>
</dbReference>
<evidence type="ECO:0000313" key="5">
    <source>
        <dbReference type="Proteomes" id="UP000586042"/>
    </source>
</evidence>
<dbReference type="SUPFAM" id="SSF81923">
    <property type="entry name" value="Double Clp-N motif"/>
    <property type="match status" value="1"/>
</dbReference>
<dbReference type="PROSITE" id="PS51903">
    <property type="entry name" value="CLP_R"/>
    <property type="match status" value="1"/>
</dbReference>